<protein>
    <submittedName>
        <fullName evidence="2">Uncharacterized protein</fullName>
    </submittedName>
</protein>
<dbReference type="WBParaSite" id="JU765_v2.g2977.t1">
    <property type="protein sequence ID" value="JU765_v2.g2977.t1"/>
    <property type="gene ID" value="JU765_v2.g2977"/>
</dbReference>
<reference evidence="2" key="1">
    <citation type="submission" date="2022-11" db="UniProtKB">
        <authorList>
            <consortium name="WormBaseParasite"/>
        </authorList>
    </citation>
    <scope>IDENTIFICATION</scope>
</reference>
<evidence type="ECO:0000313" key="2">
    <source>
        <dbReference type="WBParaSite" id="JU765_v2.g2977.t1"/>
    </source>
</evidence>
<name>A0AC34R3D7_9BILA</name>
<proteinExistence type="predicted"/>
<dbReference type="Proteomes" id="UP000887576">
    <property type="component" value="Unplaced"/>
</dbReference>
<evidence type="ECO:0000313" key="1">
    <source>
        <dbReference type="Proteomes" id="UP000887576"/>
    </source>
</evidence>
<accession>A0AC34R3D7</accession>
<organism evidence="1 2">
    <name type="scientific">Panagrolaimus sp. JU765</name>
    <dbReference type="NCBI Taxonomy" id="591449"/>
    <lineage>
        <taxon>Eukaryota</taxon>
        <taxon>Metazoa</taxon>
        <taxon>Ecdysozoa</taxon>
        <taxon>Nematoda</taxon>
        <taxon>Chromadorea</taxon>
        <taxon>Rhabditida</taxon>
        <taxon>Tylenchina</taxon>
        <taxon>Panagrolaimomorpha</taxon>
        <taxon>Panagrolaimoidea</taxon>
        <taxon>Panagrolaimidae</taxon>
        <taxon>Panagrolaimus</taxon>
    </lineage>
</organism>
<sequence length="237" mass="26170">MNRELRANYIFHIIVDAGEIVNGFSYILTGLGRGYHFVSGTFNTPITVHDCFYTRFWPISLILGTEIPAWMTILVSTERIIAVHKPALYNRMFSSNMKMMLIGVAGSCIMASLTWAALSALTPAAFHDSTSTQHCAIISSTSKAFSTFHFVFVPFAYFASFVSLCTIAYFHRKTSRNVTKSGKKGPMLSIFIATTAFDVILCSAPSIVMISASWQLFKPNDIIVSITYATTGFVSGF</sequence>